<sequence>MKYELAGTPLEPNPTVRLRLYNAVHNLTAVAVFHEDLSKFYPHTQYQGEPGFVGSHKTRQGHDIPVVIKLSDARLNGWQVSRAGWEPVQ</sequence>
<dbReference type="EMBL" id="OP882271">
    <property type="protein sequence ID" value="WAX22370.1"/>
    <property type="molecule type" value="Genomic_DNA"/>
</dbReference>
<proteinExistence type="predicted"/>
<dbReference type="GeneID" id="79412928"/>
<dbReference type="Proteomes" id="UP001211688">
    <property type="component" value="Segment"/>
</dbReference>
<dbReference type="RefSeq" id="YP_010719788.1">
    <property type="nucleotide sequence ID" value="NC_072502.1"/>
</dbReference>
<evidence type="ECO:0000313" key="1">
    <source>
        <dbReference type="EMBL" id="WAX22370.1"/>
    </source>
</evidence>
<protein>
    <submittedName>
        <fullName evidence="1">Uncharacterized protein</fullName>
    </submittedName>
</protein>
<dbReference type="KEGG" id="vg:79412928"/>
<reference evidence="1" key="1">
    <citation type="submission" date="2022-11" db="EMBL/GenBank/DDBJ databases">
        <authorList>
            <person name="Jaryenneh J.D."/>
            <person name="Schoeniger J.S."/>
            <person name="Mageeney C.M."/>
        </authorList>
    </citation>
    <scope>NUCLEOTIDE SEQUENCE</scope>
</reference>
<evidence type="ECO:0000313" key="2">
    <source>
        <dbReference type="Proteomes" id="UP001211688"/>
    </source>
</evidence>
<accession>A0AAE9VDV3</accession>
<name>A0AAE9VDV3_9CAUD</name>
<organism evidence="1 2">
    <name type="scientific">Pseudomonas phage MiCath</name>
    <dbReference type="NCBI Taxonomy" id="3003729"/>
    <lineage>
        <taxon>Viruses</taxon>
        <taxon>Duplodnaviria</taxon>
        <taxon>Heunggongvirae</taxon>
        <taxon>Uroviricota</taxon>
        <taxon>Caudoviricetes</taxon>
        <taxon>Queuovirinae</taxon>
        <taxon>Micathvirus</taxon>
        <taxon>Micathvirus micath</taxon>
    </lineage>
</organism>
<keyword evidence="2" id="KW-1185">Reference proteome</keyword>